<keyword evidence="7" id="KW-0812">Transmembrane</keyword>
<dbReference type="InterPro" id="IPR036097">
    <property type="entry name" value="HisK_dim/P_sf"/>
</dbReference>
<dbReference type="Gene3D" id="1.10.287.130">
    <property type="match status" value="1"/>
</dbReference>
<name>A0ABS5HX23_9RHOB</name>
<keyword evidence="6 10" id="KW-0418">Kinase</keyword>
<evidence type="ECO:0000313" key="11">
    <source>
        <dbReference type="Proteomes" id="UP001195941"/>
    </source>
</evidence>
<comment type="subcellular location">
    <subcellularLocation>
        <location evidence="2">Membrane</location>
    </subcellularLocation>
</comment>
<dbReference type="PROSITE" id="PS50885">
    <property type="entry name" value="HAMP"/>
    <property type="match status" value="1"/>
</dbReference>
<keyword evidence="5" id="KW-0808">Transferase</keyword>
<proteinExistence type="predicted"/>
<dbReference type="InterPro" id="IPR003660">
    <property type="entry name" value="HAMP_dom"/>
</dbReference>
<dbReference type="CDD" id="cd00082">
    <property type="entry name" value="HisKA"/>
    <property type="match status" value="1"/>
</dbReference>
<dbReference type="Pfam" id="PF02518">
    <property type="entry name" value="HATPase_c"/>
    <property type="match status" value="1"/>
</dbReference>
<evidence type="ECO:0000256" key="6">
    <source>
        <dbReference type="ARBA" id="ARBA00022777"/>
    </source>
</evidence>
<evidence type="ECO:0000256" key="1">
    <source>
        <dbReference type="ARBA" id="ARBA00000085"/>
    </source>
</evidence>
<gene>
    <name evidence="10" type="ORF">IT775_20670</name>
</gene>
<keyword evidence="4" id="KW-0597">Phosphoprotein</keyword>
<dbReference type="InterPro" id="IPR036890">
    <property type="entry name" value="HATPase_C_sf"/>
</dbReference>
<evidence type="ECO:0000256" key="3">
    <source>
        <dbReference type="ARBA" id="ARBA00012438"/>
    </source>
</evidence>
<dbReference type="SUPFAM" id="SSF47384">
    <property type="entry name" value="Homodimeric domain of signal transducing histidine kinase"/>
    <property type="match status" value="1"/>
</dbReference>
<dbReference type="EC" id="2.7.13.3" evidence="3"/>
<keyword evidence="7" id="KW-0472">Membrane</keyword>
<feature type="transmembrane region" description="Helical" evidence="7">
    <location>
        <begin position="172"/>
        <end position="193"/>
    </location>
</feature>
<dbReference type="SMART" id="SM00387">
    <property type="entry name" value="HATPase_c"/>
    <property type="match status" value="1"/>
</dbReference>
<dbReference type="SMART" id="SM00304">
    <property type="entry name" value="HAMP"/>
    <property type="match status" value="1"/>
</dbReference>
<dbReference type="EMBL" id="JADMKU010000037">
    <property type="protein sequence ID" value="MBR9653537.1"/>
    <property type="molecule type" value="Genomic_DNA"/>
</dbReference>
<dbReference type="SMART" id="SM00388">
    <property type="entry name" value="HisKA"/>
    <property type="match status" value="1"/>
</dbReference>
<keyword evidence="11" id="KW-1185">Reference proteome</keyword>
<dbReference type="Gene3D" id="6.10.340.10">
    <property type="match status" value="1"/>
</dbReference>
<evidence type="ECO:0000256" key="4">
    <source>
        <dbReference type="ARBA" id="ARBA00022553"/>
    </source>
</evidence>
<evidence type="ECO:0000259" key="8">
    <source>
        <dbReference type="PROSITE" id="PS50109"/>
    </source>
</evidence>
<comment type="catalytic activity">
    <reaction evidence="1">
        <text>ATP + protein L-histidine = ADP + protein N-phospho-L-histidine.</text>
        <dbReference type="EC" id="2.7.13.3"/>
    </reaction>
</comment>
<dbReference type="InterPro" id="IPR005467">
    <property type="entry name" value="His_kinase_dom"/>
</dbReference>
<dbReference type="InterPro" id="IPR003594">
    <property type="entry name" value="HATPase_dom"/>
</dbReference>
<feature type="domain" description="HAMP" evidence="9">
    <location>
        <begin position="194"/>
        <end position="248"/>
    </location>
</feature>
<dbReference type="PROSITE" id="PS50109">
    <property type="entry name" value="HIS_KIN"/>
    <property type="match status" value="1"/>
</dbReference>
<dbReference type="PANTHER" id="PTHR43065">
    <property type="entry name" value="SENSOR HISTIDINE KINASE"/>
    <property type="match status" value="1"/>
</dbReference>
<sequence>MRQGTLSRIPITLRVALAMGALMIALGLVASQQVLRSLGRLHDDRLREIARLHVEGLSVALGPLVLHKDVWEVYDTLDRARAASDGQRMLFTVVADDRNSVLAATDPLRAPVDSDATPFSENASDLSGLTASGNAQQVRVRAPLLVAGRMVGQIVSEIDVGDLVAERKRITLYLLLANAGATSLLVCAGYFLVARMLKPVALLAQHMDDAGGAPSRIPESEIPKSDTELARLLRTFNAMTGAIDARAEAERRLAERERFVSLGRLSSSLAHEINNPLGGLLNTVDTIRAYPSRPEVVQKSVDLLERGLVHLKDVSQAILEENRLDRAGLPLRLTDFDDLKLLFEPEAARKGQSLDWQVQADTDDLSSLPAAPVRQIVLNLLLNASAAAPEGGSISLRVRPDNNDSVKLTITDDGTGFSAQDRDRLMSSAPVAPGGGVGLRLVHDLVAGLDGRIQHVRDAGRTSLAVILPKGRTA</sequence>
<evidence type="ECO:0000256" key="5">
    <source>
        <dbReference type="ARBA" id="ARBA00022679"/>
    </source>
</evidence>
<evidence type="ECO:0000259" key="9">
    <source>
        <dbReference type="PROSITE" id="PS50885"/>
    </source>
</evidence>
<evidence type="ECO:0000256" key="7">
    <source>
        <dbReference type="SAM" id="Phobius"/>
    </source>
</evidence>
<organism evidence="10 11">
    <name type="scientific">Thalassovita aquimarina</name>
    <dbReference type="NCBI Taxonomy" id="2785917"/>
    <lineage>
        <taxon>Bacteria</taxon>
        <taxon>Pseudomonadati</taxon>
        <taxon>Pseudomonadota</taxon>
        <taxon>Alphaproteobacteria</taxon>
        <taxon>Rhodobacterales</taxon>
        <taxon>Roseobacteraceae</taxon>
        <taxon>Thalassovita</taxon>
    </lineage>
</organism>
<evidence type="ECO:0000256" key="2">
    <source>
        <dbReference type="ARBA" id="ARBA00004370"/>
    </source>
</evidence>
<dbReference type="InterPro" id="IPR003661">
    <property type="entry name" value="HisK_dim/P_dom"/>
</dbReference>
<dbReference type="Proteomes" id="UP001195941">
    <property type="component" value="Unassembled WGS sequence"/>
</dbReference>
<comment type="caution">
    <text evidence="10">The sequence shown here is derived from an EMBL/GenBank/DDBJ whole genome shotgun (WGS) entry which is preliminary data.</text>
</comment>
<keyword evidence="7" id="KW-1133">Transmembrane helix</keyword>
<accession>A0ABS5HX23</accession>
<dbReference type="RefSeq" id="WP_212703161.1">
    <property type="nucleotide sequence ID" value="NZ_JADMKU010000037.1"/>
</dbReference>
<dbReference type="Gene3D" id="3.30.565.10">
    <property type="entry name" value="Histidine kinase-like ATPase, C-terminal domain"/>
    <property type="match status" value="1"/>
</dbReference>
<feature type="domain" description="Histidine kinase" evidence="8">
    <location>
        <begin position="268"/>
        <end position="472"/>
    </location>
</feature>
<protein>
    <recommendedName>
        <fullName evidence="3">histidine kinase</fullName>
        <ecNumber evidence="3">2.7.13.3</ecNumber>
    </recommendedName>
</protein>
<reference evidence="10 11" key="1">
    <citation type="journal article" date="2021" name="Arch. Microbiol.">
        <title>Thalassobius aquimarinus sp. nov., isolated from the Sea of Japan seashore.</title>
        <authorList>
            <person name="Kurilenko V.V."/>
            <person name="Romanenko L.A."/>
            <person name="Chernysheva N.Y."/>
            <person name="Velansky P.V."/>
            <person name="Tekutyeva L.A."/>
            <person name="Isaeva M.P."/>
            <person name="Mikhailov V.V."/>
        </authorList>
    </citation>
    <scope>NUCLEOTIDE SEQUENCE [LARGE SCALE GENOMIC DNA]</scope>
    <source>
        <strain evidence="10 11">KMM 8518</strain>
    </source>
</reference>
<dbReference type="GO" id="GO:0016301">
    <property type="term" value="F:kinase activity"/>
    <property type="evidence" value="ECO:0007669"/>
    <property type="project" value="UniProtKB-KW"/>
</dbReference>
<evidence type="ECO:0000313" key="10">
    <source>
        <dbReference type="EMBL" id="MBR9653537.1"/>
    </source>
</evidence>
<dbReference type="SUPFAM" id="SSF55874">
    <property type="entry name" value="ATPase domain of HSP90 chaperone/DNA topoisomerase II/histidine kinase"/>
    <property type="match status" value="1"/>
</dbReference>